<dbReference type="FunFam" id="3.80.10.10:FF:000024">
    <property type="entry name" value="Somatic embryogenesis receptor kinase 1"/>
    <property type="match status" value="1"/>
</dbReference>
<dbReference type="GO" id="GO:0016301">
    <property type="term" value="F:kinase activity"/>
    <property type="evidence" value="ECO:0007669"/>
    <property type="project" value="UniProtKB-KW"/>
</dbReference>
<dbReference type="InterPro" id="IPR032675">
    <property type="entry name" value="LRR_dom_sf"/>
</dbReference>
<reference evidence="5" key="1">
    <citation type="submission" date="2020-07" db="EMBL/GenBank/DDBJ databases">
        <title>Ethylene signaling mediates host invasion by parasitic plants.</title>
        <authorList>
            <person name="Yoshida S."/>
        </authorList>
    </citation>
    <scope>NUCLEOTIDE SEQUENCE</scope>
    <source>
        <strain evidence="5">Okayama</strain>
    </source>
</reference>
<feature type="non-terminal residue" evidence="5">
    <location>
        <position position="144"/>
    </location>
</feature>
<accession>A0A830CT79</accession>
<keyword evidence="5" id="KW-0808">Transferase</keyword>
<proteinExistence type="predicted"/>
<dbReference type="SUPFAM" id="SSF52058">
    <property type="entry name" value="L domain-like"/>
    <property type="match status" value="1"/>
</dbReference>
<keyword evidence="5" id="KW-0418">Kinase</keyword>
<dbReference type="AlphaFoldDB" id="A0A830CT79"/>
<dbReference type="InterPro" id="IPR013210">
    <property type="entry name" value="LRR_N_plant-typ"/>
</dbReference>
<keyword evidence="3" id="KW-0677">Repeat</keyword>
<dbReference type="PRINTS" id="PR00019">
    <property type="entry name" value="LEURICHRPT"/>
</dbReference>
<sequence length="144" mass="15760">SIGDALLAFKERLIDPHNYLRSWDPTLSTPCTWFHITCDGESVTRIDLGNSGISGQLVPELGRLKNLKYLALYKNNLNGPIPSELGDLTKLETLDLSQNILTGPPPASLGKLSNLKFLRLNNNKLSGCIPTGAWTSIIPHLVVK</sequence>
<gene>
    <name evidence="5" type="ORF">PHJA_002050200</name>
</gene>
<dbReference type="Pfam" id="PF13855">
    <property type="entry name" value="LRR_8"/>
    <property type="match status" value="1"/>
</dbReference>
<feature type="domain" description="Leucine-rich repeat-containing N-terminal plant-type" evidence="4">
    <location>
        <begin position="3"/>
        <end position="39"/>
    </location>
</feature>
<comment type="caution">
    <text evidence="5">The sequence shown here is derived from an EMBL/GenBank/DDBJ whole genome shotgun (WGS) entry which is preliminary data.</text>
</comment>
<dbReference type="InterPro" id="IPR001611">
    <property type="entry name" value="Leu-rich_rpt"/>
</dbReference>
<protein>
    <submittedName>
        <fullName evidence="5">Somatic embryogenesis receptor kinase 2</fullName>
    </submittedName>
</protein>
<dbReference type="Pfam" id="PF08263">
    <property type="entry name" value="LRRNT_2"/>
    <property type="match status" value="1"/>
</dbReference>
<evidence type="ECO:0000256" key="1">
    <source>
        <dbReference type="ARBA" id="ARBA00022614"/>
    </source>
</evidence>
<dbReference type="PANTHER" id="PTHR47988">
    <property type="entry name" value="SOMATIC EMBRYOGENESIS RECEPTOR KINASE 1"/>
    <property type="match status" value="1"/>
</dbReference>
<name>A0A830CT79_9LAMI</name>
<keyword evidence="6" id="KW-1185">Reference proteome</keyword>
<dbReference type="OrthoDB" id="406235at2759"/>
<evidence type="ECO:0000313" key="6">
    <source>
        <dbReference type="Proteomes" id="UP000653305"/>
    </source>
</evidence>
<keyword evidence="1" id="KW-0433">Leucine-rich repeat</keyword>
<dbReference type="Proteomes" id="UP000653305">
    <property type="component" value="Unassembled WGS sequence"/>
</dbReference>
<keyword evidence="5" id="KW-0675">Receptor</keyword>
<dbReference type="EMBL" id="BMAC01000555">
    <property type="protein sequence ID" value="GFP99063.1"/>
    <property type="molecule type" value="Genomic_DNA"/>
</dbReference>
<evidence type="ECO:0000256" key="3">
    <source>
        <dbReference type="ARBA" id="ARBA00022737"/>
    </source>
</evidence>
<evidence type="ECO:0000259" key="4">
    <source>
        <dbReference type="Pfam" id="PF08263"/>
    </source>
</evidence>
<evidence type="ECO:0000313" key="5">
    <source>
        <dbReference type="EMBL" id="GFP99063.1"/>
    </source>
</evidence>
<dbReference type="Gene3D" id="3.80.10.10">
    <property type="entry name" value="Ribonuclease Inhibitor"/>
    <property type="match status" value="1"/>
</dbReference>
<organism evidence="5 6">
    <name type="scientific">Phtheirospermum japonicum</name>
    <dbReference type="NCBI Taxonomy" id="374723"/>
    <lineage>
        <taxon>Eukaryota</taxon>
        <taxon>Viridiplantae</taxon>
        <taxon>Streptophyta</taxon>
        <taxon>Embryophyta</taxon>
        <taxon>Tracheophyta</taxon>
        <taxon>Spermatophyta</taxon>
        <taxon>Magnoliopsida</taxon>
        <taxon>eudicotyledons</taxon>
        <taxon>Gunneridae</taxon>
        <taxon>Pentapetalae</taxon>
        <taxon>asterids</taxon>
        <taxon>lamiids</taxon>
        <taxon>Lamiales</taxon>
        <taxon>Orobanchaceae</taxon>
        <taxon>Orobanchaceae incertae sedis</taxon>
        <taxon>Phtheirospermum</taxon>
    </lineage>
</organism>
<evidence type="ECO:0000256" key="2">
    <source>
        <dbReference type="ARBA" id="ARBA00022729"/>
    </source>
</evidence>
<keyword evidence="2" id="KW-0732">Signal</keyword>